<accession>A0AAD1XK80</accession>
<dbReference type="AlphaFoldDB" id="A0AAD1XK80"/>
<evidence type="ECO:0000256" key="2">
    <source>
        <dbReference type="SAM" id="MobiDB-lite"/>
    </source>
</evidence>
<gene>
    <name evidence="3" type="ORF">ECRASSUSDP1_LOCUS15587</name>
</gene>
<evidence type="ECO:0000313" key="4">
    <source>
        <dbReference type="Proteomes" id="UP001295684"/>
    </source>
</evidence>
<feature type="region of interest" description="Disordered" evidence="2">
    <location>
        <begin position="1"/>
        <end position="30"/>
    </location>
</feature>
<dbReference type="Proteomes" id="UP001295684">
    <property type="component" value="Unassembled WGS sequence"/>
</dbReference>
<sequence length="320" mass="36273">MNTTKRPDISMPNIQTQQTDTGPAEGFGKTDISNTDESYILSSDSSELDLKYLQISLRGAMREAFFRNGPFDFSVHLYPDEVDANSLDFMKSGLNTTSKVYVSTDSLGRTTKYLGEWNGDMREGRGIQVTFNNGINEDLSLSEHAFIYQGFWVDNLAHGKGRLIHHDGDSYEGSWEQGKASGYGEYRHSDGTTFKGNWKEDLQEGFGEEQWVDGSIYKGEYKNGCKHGKGIFCWSDSSVYEGEFNMNSINGYGIYKWPDGRVYKGPWRNNKMEGEGIYTWPDGRVYKGFWHQSQQHGVGTYSEASGEEVVVLYKFGERVK</sequence>
<dbReference type="PANTHER" id="PTHR23084">
    <property type="entry name" value="PHOSPHATIDYLINOSITOL-4-PHOSPHATE 5-KINASE RELATED"/>
    <property type="match status" value="1"/>
</dbReference>
<dbReference type="Pfam" id="PF02493">
    <property type="entry name" value="MORN"/>
    <property type="match status" value="8"/>
</dbReference>
<dbReference type="PANTHER" id="PTHR23084:SF179">
    <property type="entry name" value="OS10G0565000 PROTEIN"/>
    <property type="match status" value="1"/>
</dbReference>
<dbReference type="SMART" id="SM00698">
    <property type="entry name" value="MORN"/>
    <property type="match status" value="8"/>
</dbReference>
<keyword evidence="1" id="KW-0677">Repeat</keyword>
<proteinExistence type="predicted"/>
<evidence type="ECO:0000256" key="1">
    <source>
        <dbReference type="ARBA" id="ARBA00022737"/>
    </source>
</evidence>
<organism evidence="3 4">
    <name type="scientific">Euplotes crassus</name>
    <dbReference type="NCBI Taxonomy" id="5936"/>
    <lineage>
        <taxon>Eukaryota</taxon>
        <taxon>Sar</taxon>
        <taxon>Alveolata</taxon>
        <taxon>Ciliophora</taxon>
        <taxon>Intramacronucleata</taxon>
        <taxon>Spirotrichea</taxon>
        <taxon>Hypotrichia</taxon>
        <taxon>Euplotida</taxon>
        <taxon>Euplotidae</taxon>
        <taxon>Moneuplotes</taxon>
    </lineage>
</organism>
<dbReference type="Gene3D" id="2.20.110.10">
    <property type="entry name" value="Histone H3 K4-specific methyltransferase SET7/9 N-terminal domain"/>
    <property type="match status" value="3"/>
</dbReference>
<name>A0AAD1XK80_EUPCR</name>
<evidence type="ECO:0000313" key="3">
    <source>
        <dbReference type="EMBL" id="CAI2374235.1"/>
    </source>
</evidence>
<comment type="caution">
    <text evidence="3">The sequence shown here is derived from an EMBL/GenBank/DDBJ whole genome shotgun (WGS) entry which is preliminary data.</text>
</comment>
<dbReference type="SUPFAM" id="SSF82185">
    <property type="entry name" value="Histone H3 K4-specific methyltransferase SET7/9 N-terminal domain"/>
    <property type="match status" value="1"/>
</dbReference>
<keyword evidence="4" id="KW-1185">Reference proteome</keyword>
<protein>
    <submittedName>
        <fullName evidence="3">Uncharacterized protein</fullName>
    </submittedName>
</protein>
<dbReference type="InterPro" id="IPR003409">
    <property type="entry name" value="MORN"/>
</dbReference>
<feature type="compositionally biased region" description="Polar residues" evidence="2">
    <location>
        <begin position="12"/>
        <end position="21"/>
    </location>
</feature>
<reference evidence="3" key="1">
    <citation type="submission" date="2023-07" db="EMBL/GenBank/DDBJ databases">
        <authorList>
            <consortium name="AG Swart"/>
            <person name="Singh M."/>
            <person name="Singh A."/>
            <person name="Seah K."/>
            <person name="Emmerich C."/>
        </authorList>
    </citation>
    <scope>NUCLEOTIDE SEQUENCE</scope>
    <source>
        <strain evidence="3">DP1</strain>
    </source>
</reference>
<dbReference type="EMBL" id="CAMPGE010015622">
    <property type="protein sequence ID" value="CAI2374235.1"/>
    <property type="molecule type" value="Genomic_DNA"/>
</dbReference>